<keyword evidence="1" id="KW-0472">Membrane</keyword>
<feature type="transmembrane region" description="Helical" evidence="1">
    <location>
        <begin position="35"/>
        <end position="60"/>
    </location>
</feature>
<dbReference type="Proteomes" id="UP000076967">
    <property type="component" value="Unassembled WGS sequence"/>
</dbReference>
<evidence type="ECO:0000313" key="2">
    <source>
        <dbReference type="EMBL" id="OAB44475.1"/>
    </source>
</evidence>
<proteinExistence type="predicted"/>
<keyword evidence="3" id="KW-1185">Reference proteome</keyword>
<organism evidence="2 3">
    <name type="scientific">Paenibacillus glacialis</name>
    <dbReference type="NCBI Taxonomy" id="494026"/>
    <lineage>
        <taxon>Bacteria</taxon>
        <taxon>Bacillati</taxon>
        <taxon>Bacillota</taxon>
        <taxon>Bacilli</taxon>
        <taxon>Bacillales</taxon>
        <taxon>Paenibacillaceae</taxon>
        <taxon>Paenibacillus</taxon>
    </lineage>
</organism>
<evidence type="ECO:0000256" key="1">
    <source>
        <dbReference type="SAM" id="Phobius"/>
    </source>
</evidence>
<comment type="caution">
    <text evidence="2">The sequence shown here is derived from an EMBL/GenBank/DDBJ whole genome shotgun (WGS) entry which is preliminary data.</text>
</comment>
<dbReference type="RefSeq" id="WP_068530972.1">
    <property type="nucleotide sequence ID" value="NZ_LVJH01000007.1"/>
</dbReference>
<accession>A0A168MBJ4</accession>
<dbReference type="AlphaFoldDB" id="A0A168MBJ4"/>
<reference evidence="2 3" key="1">
    <citation type="submission" date="2016-03" db="EMBL/GenBank/DDBJ databases">
        <title>Draft genome sequence of Paenibacillus glacialis DSM 22343.</title>
        <authorList>
            <person name="Shin S.-K."/>
            <person name="Yi H."/>
        </authorList>
    </citation>
    <scope>NUCLEOTIDE SEQUENCE [LARGE SCALE GENOMIC DNA]</scope>
    <source>
        <strain evidence="2 3">DSM 22343</strain>
    </source>
</reference>
<keyword evidence="1" id="KW-1133">Transmembrane helix</keyword>
<evidence type="ECO:0000313" key="3">
    <source>
        <dbReference type="Proteomes" id="UP000076967"/>
    </source>
</evidence>
<dbReference type="EMBL" id="LVJH01000007">
    <property type="protein sequence ID" value="OAB44475.1"/>
    <property type="molecule type" value="Genomic_DNA"/>
</dbReference>
<dbReference type="OrthoDB" id="2667227at2"/>
<protein>
    <submittedName>
        <fullName evidence="2">Uncharacterized protein</fullName>
    </submittedName>
</protein>
<gene>
    <name evidence="2" type="ORF">PGLA_07415</name>
</gene>
<sequence length="63" mass="7119">MSEELNREILDELKGINQRLDKISEQRGISTPLKFFAVIIGLYIVGPLFMVIIGVISRFLNIG</sequence>
<name>A0A168MBJ4_9BACL</name>
<keyword evidence="1" id="KW-0812">Transmembrane</keyword>